<gene>
    <name evidence="2" type="ORF">C0Q70_12293</name>
</gene>
<dbReference type="AlphaFoldDB" id="A0A2T7P142"/>
<comment type="caution">
    <text evidence="2">The sequence shown here is derived from an EMBL/GenBank/DDBJ whole genome shotgun (WGS) entry which is preliminary data.</text>
</comment>
<evidence type="ECO:0000313" key="3">
    <source>
        <dbReference type="Proteomes" id="UP000245119"/>
    </source>
</evidence>
<sequence>MSEAQHSPGSCWCSNIEGDIITFSFSYLANSTRDQRGHLECKTCILPEKPLNTRVNESCRIMRFADNQITTDTKKFNTTTVIEELSKEDHRKVEIHDSDQPASPAMIGGIISTAVVLIILIIVIALFFRHRRNRRSSIKINRSDMELKEKELCKMLQPPDEMNDDKHKPELHS</sequence>
<organism evidence="2 3">
    <name type="scientific">Pomacea canaliculata</name>
    <name type="common">Golden apple snail</name>
    <dbReference type="NCBI Taxonomy" id="400727"/>
    <lineage>
        <taxon>Eukaryota</taxon>
        <taxon>Metazoa</taxon>
        <taxon>Spiralia</taxon>
        <taxon>Lophotrochozoa</taxon>
        <taxon>Mollusca</taxon>
        <taxon>Gastropoda</taxon>
        <taxon>Caenogastropoda</taxon>
        <taxon>Architaenioglossa</taxon>
        <taxon>Ampullarioidea</taxon>
        <taxon>Ampullariidae</taxon>
        <taxon>Pomacea</taxon>
    </lineage>
</organism>
<dbReference type="EMBL" id="PZQS01000007">
    <property type="protein sequence ID" value="PVD27141.1"/>
    <property type="molecule type" value="Genomic_DNA"/>
</dbReference>
<evidence type="ECO:0000313" key="2">
    <source>
        <dbReference type="EMBL" id="PVD27141.1"/>
    </source>
</evidence>
<reference evidence="2 3" key="1">
    <citation type="submission" date="2018-04" db="EMBL/GenBank/DDBJ databases">
        <title>The genome of golden apple snail Pomacea canaliculata provides insight into stress tolerance and invasive adaptation.</title>
        <authorList>
            <person name="Liu C."/>
            <person name="Liu B."/>
            <person name="Ren Y."/>
            <person name="Zhang Y."/>
            <person name="Wang H."/>
            <person name="Li S."/>
            <person name="Jiang F."/>
            <person name="Yin L."/>
            <person name="Zhang G."/>
            <person name="Qian W."/>
            <person name="Fan W."/>
        </authorList>
    </citation>
    <scope>NUCLEOTIDE SEQUENCE [LARGE SCALE GENOMIC DNA]</scope>
    <source>
        <strain evidence="2">SZHN2017</strain>
        <tissue evidence="2">Muscle</tissue>
    </source>
</reference>
<keyword evidence="3" id="KW-1185">Reference proteome</keyword>
<name>A0A2T7P142_POMCA</name>
<proteinExistence type="predicted"/>
<evidence type="ECO:0000256" key="1">
    <source>
        <dbReference type="SAM" id="Phobius"/>
    </source>
</evidence>
<keyword evidence="1" id="KW-0472">Membrane</keyword>
<keyword evidence="1" id="KW-0812">Transmembrane</keyword>
<accession>A0A2T7P142</accession>
<dbReference type="Proteomes" id="UP000245119">
    <property type="component" value="Linkage Group LG7"/>
</dbReference>
<protein>
    <submittedName>
        <fullName evidence="2">Uncharacterized protein</fullName>
    </submittedName>
</protein>
<feature type="transmembrane region" description="Helical" evidence="1">
    <location>
        <begin position="105"/>
        <end position="128"/>
    </location>
</feature>
<keyword evidence="1" id="KW-1133">Transmembrane helix</keyword>